<feature type="transmembrane region" description="Helical" evidence="4">
    <location>
        <begin position="206"/>
        <end position="228"/>
    </location>
</feature>
<dbReference type="GO" id="GO:0022857">
    <property type="term" value="F:transmembrane transporter activity"/>
    <property type="evidence" value="ECO:0007669"/>
    <property type="project" value="InterPro"/>
</dbReference>
<dbReference type="EMBL" id="FLQY01000379">
    <property type="protein sequence ID" value="SBT10852.1"/>
    <property type="molecule type" value="Genomic_DNA"/>
</dbReference>
<proteinExistence type="predicted"/>
<dbReference type="AlphaFoldDB" id="A0A1A8Y1F4"/>
<accession>A0A1A8Y1F4</accession>
<feature type="transmembrane region" description="Helical" evidence="4">
    <location>
        <begin position="333"/>
        <end position="357"/>
    </location>
</feature>
<evidence type="ECO:0000256" key="2">
    <source>
        <dbReference type="ARBA" id="ARBA00022989"/>
    </source>
</evidence>
<dbReference type="InterPro" id="IPR020846">
    <property type="entry name" value="MFS_dom"/>
</dbReference>
<organism evidence="6 7">
    <name type="scientific">Candidatus Propionivibrio aalborgensis</name>
    <dbReference type="NCBI Taxonomy" id="1860101"/>
    <lineage>
        <taxon>Bacteria</taxon>
        <taxon>Pseudomonadati</taxon>
        <taxon>Pseudomonadota</taxon>
        <taxon>Betaproteobacteria</taxon>
        <taxon>Rhodocyclales</taxon>
        <taxon>Rhodocyclaceae</taxon>
        <taxon>Propionivibrio</taxon>
    </lineage>
</organism>
<name>A0A1A8Y1F4_9RHOO</name>
<feature type="transmembrane region" description="Helical" evidence="4">
    <location>
        <begin position="301"/>
        <end position="321"/>
    </location>
</feature>
<evidence type="ECO:0000256" key="4">
    <source>
        <dbReference type="SAM" id="Phobius"/>
    </source>
</evidence>
<feature type="domain" description="Major facilitator superfamily (MFS) profile" evidence="5">
    <location>
        <begin position="154"/>
        <end position="399"/>
    </location>
</feature>
<feature type="transmembrane region" description="Helical" evidence="4">
    <location>
        <begin position="369"/>
        <end position="387"/>
    </location>
</feature>
<feature type="transmembrane region" description="Helical" evidence="4">
    <location>
        <begin position="12"/>
        <end position="33"/>
    </location>
</feature>
<feature type="transmembrane region" description="Helical" evidence="4">
    <location>
        <begin position="248"/>
        <end position="268"/>
    </location>
</feature>
<keyword evidence="3 4" id="KW-0472">Membrane</keyword>
<feature type="transmembrane region" description="Helical" evidence="4">
    <location>
        <begin position="173"/>
        <end position="194"/>
    </location>
</feature>
<keyword evidence="2 4" id="KW-1133">Transmembrane helix</keyword>
<sequence>MVMAGEPKAAGGPALAGVQFFFTLGWTVYVIYLPELLASAHVASTWLPLLLMADQLIFAVMDMAFALVADRLADGYQKLARLLLWLTIISTVAFVLLPMSGKVSPNLLIAVLFIWVLSASVLRAPTMVLLAKRAKVAQQGRLVRWYAAGMALAAALSPYVGTLLKGVDPRLPFVLAAVTLLIAVVVLLRAFVATGPEPRVDAPQPVAFAAYAPVLAVLVLAAGGFQLHAFVNAGPQFLEHAAKESLPWLMPLLWVGFFSALPTVGALVKRFGMLTVAAAGILLAALGSYASGVAASLPSLVAMQILSGVGWAAAFAGLMEYASKSGTRGAEGLFMGSFFAVLALATFGRILFVSQLLPHSPHLRGLMTYLPSGLLLAAGLIAALYAFKVSGRRTDDAQL</sequence>
<keyword evidence="1 4" id="KW-0812">Transmembrane</keyword>
<dbReference type="InterPro" id="IPR011701">
    <property type="entry name" value="MFS"/>
</dbReference>
<feature type="transmembrane region" description="Helical" evidence="4">
    <location>
        <begin position="45"/>
        <end position="70"/>
    </location>
</feature>
<evidence type="ECO:0000256" key="1">
    <source>
        <dbReference type="ARBA" id="ARBA00022692"/>
    </source>
</evidence>
<evidence type="ECO:0000256" key="3">
    <source>
        <dbReference type="ARBA" id="ARBA00023136"/>
    </source>
</evidence>
<evidence type="ECO:0000259" key="5">
    <source>
        <dbReference type="PROSITE" id="PS50850"/>
    </source>
</evidence>
<evidence type="ECO:0000313" key="6">
    <source>
        <dbReference type="EMBL" id="SBT10852.1"/>
    </source>
</evidence>
<protein>
    <recommendedName>
        <fullName evidence="5">Major facilitator superfamily (MFS) profile domain-containing protein</fullName>
    </recommendedName>
</protein>
<keyword evidence="7" id="KW-1185">Reference proteome</keyword>
<dbReference type="Pfam" id="PF07690">
    <property type="entry name" value="MFS_1"/>
    <property type="match status" value="1"/>
</dbReference>
<feature type="transmembrane region" description="Helical" evidence="4">
    <location>
        <begin position="142"/>
        <end position="161"/>
    </location>
</feature>
<feature type="transmembrane region" description="Helical" evidence="4">
    <location>
        <begin position="107"/>
        <end position="130"/>
    </location>
</feature>
<feature type="transmembrane region" description="Helical" evidence="4">
    <location>
        <begin position="275"/>
        <end position="295"/>
    </location>
</feature>
<feature type="transmembrane region" description="Helical" evidence="4">
    <location>
        <begin position="82"/>
        <end position="101"/>
    </location>
</feature>
<gene>
    <name evidence="6" type="ORF">PROAA_750002</name>
</gene>
<dbReference type="RefSeq" id="WP_245664316.1">
    <property type="nucleotide sequence ID" value="NZ_FLQY01000379.1"/>
</dbReference>
<reference evidence="6 7" key="1">
    <citation type="submission" date="2016-06" db="EMBL/GenBank/DDBJ databases">
        <authorList>
            <person name="Kjaerup R.B."/>
            <person name="Dalgaard T.S."/>
            <person name="Juul-Madsen H.R."/>
        </authorList>
    </citation>
    <scope>NUCLEOTIDE SEQUENCE [LARGE SCALE GENOMIC DNA]</scope>
    <source>
        <strain evidence="6">2</strain>
    </source>
</reference>
<dbReference type="SUPFAM" id="SSF103473">
    <property type="entry name" value="MFS general substrate transporter"/>
    <property type="match status" value="1"/>
</dbReference>
<dbReference type="PROSITE" id="PS50850">
    <property type="entry name" value="MFS"/>
    <property type="match status" value="1"/>
</dbReference>
<dbReference type="InterPro" id="IPR036259">
    <property type="entry name" value="MFS_trans_sf"/>
</dbReference>
<dbReference type="Proteomes" id="UP000199600">
    <property type="component" value="Unassembled WGS sequence"/>
</dbReference>
<evidence type="ECO:0000313" key="7">
    <source>
        <dbReference type="Proteomes" id="UP000199600"/>
    </source>
</evidence>
<dbReference type="Gene3D" id="1.20.1250.20">
    <property type="entry name" value="MFS general substrate transporter like domains"/>
    <property type="match status" value="1"/>
</dbReference>